<feature type="transmembrane region" description="Helical" evidence="12">
    <location>
        <begin position="20"/>
        <end position="41"/>
    </location>
</feature>
<evidence type="ECO:0000256" key="12">
    <source>
        <dbReference type="SAM" id="Phobius"/>
    </source>
</evidence>
<feature type="transmembrane region" description="Helical" evidence="12">
    <location>
        <begin position="234"/>
        <end position="258"/>
    </location>
</feature>
<keyword evidence="8 11" id="KW-0675">Receptor</keyword>
<reference evidence="14" key="3">
    <citation type="submission" date="2025-09" db="UniProtKB">
        <authorList>
            <consortium name="Ensembl"/>
        </authorList>
    </citation>
    <scope>IDENTIFICATION</scope>
</reference>
<accession>A0A8C4X329</accession>
<dbReference type="PANTHER" id="PTHR24234:SF8">
    <property type="entry name" value="G-PROTEIN COUPLED RECEPTOR 4-LIKE"/>
    <property type="match status" value="1"/>
</dbReference>
<dbReference type="PROSITE" id="PS00237">
    <property type="entry name" value="G_PROTEIN_RECEP_F1_1"/>
    <property type="match status" value="1"/>
</dbReference>
<keyword evidence="7" id="KW-1015">Disulfide bond</keyword>
<dbReference type="Proteomes" id="UP000694620">
    <property type="component" value="Chromosome 2"/>
</dbReference>
<organism evidence="14 15">
    <name type="scientific">Erpetoichthys calabaricus</name>
    <name type="common">Rope fish</name>
    <name type="synonym">Calamoichthys calabaricus</name>
    <dbReference type="NCBI Taxonomy" id="27687"/>
    <lineage>
        <taxon>Eukaryota</taxon>
        <taxon>Metazoa</taxon>
        <taxon>Chordata</taxon>
        <taxon>Craniata</taxon>
        <taxon>Vertebrata</taxon>
        <taxon>Euteleostomi</taxon>
        <taxon>Actinopterygii</taxon>
        <taxon>Polypteriformes</taxon>
        <taxon>Polypteridae</taxon>
        <taxon>Erpetoichthys</taxon>
    </lineage>
</organism>
<sequence>MNNTTCTNIDFNSDVVFLPVLYGFVFCIGLPINLLALYGLYCMIKSENILPVFVINLLLSDLLQILTLPLWIDYYRKGHKWNFGGVSCPVSGVMYWINQTTNTFFIVTISLERYVAVVHPLRFQSHQKLRNSCLICISAWLSISLLTSIAYFLGFDQSAKEGLCLESYPSEKAYTIFRLITLTFTFPLPLIKRLFCVVLFIFVIGLGPYHATCYVKFVGVLFSDNICNFEAKMFLYFQISLGLLSFNNLMDPILYIFVCKDVRKELSGVFNLLQDSTSWRGFFSFAAFLFPMVSSSKPIVNPPAIGENPRYRKTIFFL</sequence>
<evidence type="ECO:0000313" key="14">
    <source>
        <dbReference type="Ensembl" id="ENSECRP00000001194.1"/>
    </source>
</evidence>
<evidence type="ECO:0000256" key="7">
    <source>
        <dbReference type="ARBA" id="ARBA00023157"/>
    </source>
</evidence>
<evidence type="ECO:0000256" key="4">
    <source>
        <dbReference type="ARBA" id="ARBA00022989"/>
    </source>
</evidence>
<proteinExistence type="inferred from homology"/>
<feature type="transmembrane region" description="Helical" evidence="12">
    <location>
        <begin position="92"/>
        <end position="111"/>
    </location>
</feature>
<dbReference type="PANTHER" id="PTHR24234">
    <property type="entry name" value="LYSOPHOSPHATIDIC ACID RECEPTOR 5/SPHINGOSYLPHOSPHORYLCHOLINE RECEPTOR"/>
    <property type="match status" value="1"/>
</dbReference>
<evidence type="ECO:0000256" key="9">
    <source>
        <dbReference type="ARBA" id="ARBA00023180"/>
    </source>
</evidence>
<keyword evidence="4 12" id="KW-1133">Transmembrane helix</keyword>
<comment type="similarity">
    <text evidence="11">Belongs to the G-protein coupled receptor 1 family.</text>
</comment>
<protein>
    <submittedName>
        <fullName evidence="14">Zgc:171579</fullName>
    </submittedName>
</protein>
<feature type="transmembrane region" description="Helical" evidence="12">
    <location>
        <begin position="53"/>
        <end position="72"/>
    </location>
</feature>
<keyword evidence="2" id="KW-1003">Cell membrane</keyword>
<dbReference type="Pfam" id="PF00001">
    <property type="entry name" value="7tm_1"/>
    <property type="match status" value="1"/>
</dbReference>
<evidence type="ECO:0000256" key="3">
    <source>
        <dbReference type="ARBA" id="ARBA00022692"/>
    </source>
</evidence>
<keyword evidence="10 11" id="KW-0807">Transducer</keyword>
<keyword evidence="9" id="KW-0325">Glycoprotein</keyword>
<reference evidence="14" key="1">
    <citation type="submission" date="2021-06" db="EMBL/GenBank/DDBJ databases">
        <authorList>
            <consortium name="Wellcome Sanger Institute Data Sharing"/>
        </authorList>
    </citation>
    <scope>NUCLEOTIDE SEQUENCE [LARGE SCALE GENOMIC DNA]</scope>
</reference>
<keyword evidence="5 11" id="KW-0297">G-protein coupled receptor</keyword>
<comment type="subcellular location">
    <subcellularLocation>
        <location evidence="1">Cell membrane</location>
        <topology evidence="1">Multi-pass membrane protein</topology>
    </subcellularLocation>
</comment>
<evidence type="ECO:0000259" key="13">
    <source>
        <dbReference type="PROSITE" id="PS50262"/>
    </source>
</evidence>
<keyword evidence="6 12" id="KW-0472">Membrane</keyword>
<dbReference type="AlphaFoldDB" id="A0A8C4X329"/>
<dbReference type="SUPFAM" id="SSF81321">
    <property type="entry name" value="Family A G protein-coupled receptor-like"/>
    <property type="match status" value="1"/>
</dbReference>
<dbReference type="PRINTS" id="PR00237">
    <property type="entry name" value="GPCRRHODOPSN"/>
</dbReference>
<evidence type="ECO:0000256" key="8">
    <source>
        <dbReference type="ARBA" id="ARBA00023170"/>
    </source>
</evidence>
<feature type="transmembrane region" description="Helical" evidence="12">
    <location>
        <begin position="198"/>
        <end position="222"/>
    </location>
</feature>
<dbReference type="InterPro" id="IPR017452">
    <property type="entry name" value="GPCR_Rhodpsn_7TM"/>
</dbReference>
<keyword evidence="3 11" id="KW-0812">Transmembrane</keyword>
<dbReference type="GO" id="GO:0005886">
    <property type="term" value="C:plasma membrane"/>
    <property type="evidence" value="ECO:0007669"/>
    <property type="project" value="UniProtKB-SubCell"/>
</dbReference>
<feature type="transmembrane region" description="Helical" evidence="12">
    <location>
        <begin position="173"/>
        <end position="191"/>
    </location>
</feature>
<feature type="transmembrane region" description="Helical" evidence="12">
    <location>
        <begin position="132"/>
        <end position="153"/>
    </location>
</feature>
<evidence type="ECO:0000256" key="11">
    <source>
        <dbReference type="RuleBase" id="RU000688"/>
    </source>
</evidence>
<evidence type="ECO:0000256" key="2">
    <source>
        <dbReference type="ARBA" id="ARBA00022475"/>
    </source>
</evidence>
<dbReference type="Gene3D" id="1.20.1070.10">
    <property type="entry name" value="Rhodopsin 7-helix transmembrane proteins"/>
    <property type="match status" value="1"/>
</dbReference>
<evidence type="ECO:0000256" key="10">
    <source>
        <dbReference type="ARBA" id="ARBA00023224"/>
    </source>
</evidence>
<feature type="domain" description="G-protein coupled receptors family 1 profile" evidence="13">
    <location>
        <begin position="32"/>
        <end position="204"/>
    </location>
</feature>
<dbReference type="InterPro" id="IPR000276">
    <property type="entry name" value="GPCR_Rhodpsn"/>
</dbReference>
<evidence type="ECO:0000313" key="15">
    <source>
        <dbReference type="Proteomes" id="UP000694620"/>
    </source>
</evidence>
<dbReference type="PROSITE" id="PS50262">
    <property type="entry name" value="G_PROTEIN_RECEP_F1_2"/>
    <property type="match status" value="1"/>
</dbReference>
<dbReference type="Ensembl" id="ENSECRT00000001217.1">
    <property type="protein sequence ID" value="ENSECRP00000001194.1"/>
    <property type="gene ID" value="ENSECRG00000000829.1"/>
</dbReference>
<evidence type="ECO:0000256" key="5">
    <source>
        <dbReference type="ARBA" id="ARBA00023040"/>
    </source>
</evidence>
<name>A0A8C4X329_ERPCA</name>
<evidence type="ECO:0000256" key="6">
    <source>
        <dbReference type="ARBA" id="ARBA00023136"/>
    </source>
</evidence>
<reference evidence="14" key="2">
    <citation type="submission" date="2025-08" db="UniProtKB">
        <authorList>
            <consortium name="Ensembl"/>
        </authorList>
    </citation>
    <scope>IDENTIFICATION</scope>
</reference>
<keyword evidence="15" id="KW-1185">Reference proteome</keyword>
<dbReference type="GeneTree" id="ENSGT00950000183136"/>
<evidence type="ECO:0000256" key="1">
    <source>
        <dbReference type="ARBA" id="ARBA00004651"/>
    </source>
</evidence>
<dbReference type="GO" id="GO:0004930">
    <property type="term" value="F:G protein-coupled receptor activity"/>
    <property type="evidence" value="ECO:0007669"/>
    <property type="project" value="UniProtKB-KW"/>
</dbReference>